<organism evidence="1 2">
    <name type="scientific">Candidatus Pantoea floridensis</name>
    <dbReference type="NCBI Taxonomy" id="1938870"/>
    <lineage>
        <taxon>Bacteria</taxon>
        <taxon>Pseudomonadati</taxon>
        <taxon>Pseudomonadota</taxon>
        <taxon>Gammaproteobacteria</taxon>
        <taxon>Enterobacterales</taxon>
        <taxon>Erwiniaceae</taxon>
        <taxon>Pantoea</taxon>
    </lineage>
</organism>
<name>A0A286DR79_9GAMM</name>
<dbReference type="EMBL" id="OCMY01000003">
    <property type="protein sequence ID" value="SOD61188.1"/>
    <property type="molecule type" value="Genomic_DNA"/>
</dbReference>
<dbReference type="Proteomes" id="UP000219271">
    <property type="component" value="Unassembled WGS sequence"/>
</dbReference>
<gene>
    <name evidence="1" type="ORF">SAMN06273570_5013</name>
</gene>
<evidence type="ECO:0000313" key="1">
    <source>
        <dbReference type="EMBL" id="SOD61188.1"/>
    </source>
</evidence>
<evidence type="ECO:0000313" key="2">
    <source>
        <dbReference type="Proteomes" id="UP000219271"/>
    </source>
</evidence>
<accession>A0A286DR79</accession>
<protein>
    <submittedName>
        <fullName evidence="1">Uncharacterized protein</fullName>
    </submittedName>
</protein>
<proteinExistence type="predicted"/>
<keyword evidence="2" id="KW-1185">Reference proteome</keyword>
<dbReference type="AlphaFoldDB" id="A0A286DR79"/>
<sequence length="31" mass="3387">MNTHNVNVKTATPESPKTWGAGHAIYLADVY</sequence>
<reference evidence="2" key="1">
    <citation type="submission" date="2017-09" db="EMBL/GenBank/DDBJ databases">
        <authorList>
            <person name="Varghese N."/>
            <person name="Submissions S."/>
        </authorList>
    </citation>
    <scope>NUCLEOTIDE SEQUENCE [LARGE SCALE GENOMIC DNA]</scope>
    <source>
        <strain evidence="2">JKS000234</strain>
    </source>
</reference>